<dbReference type="PANTHER" id="PTHR21659">
    <property type="entry name" value="HYDROPHOBIC PROTEIN RCI2 LOW TEMPERATURE AND SALT RESPONSIVE PROTEIN LTI6 -RELATED"/>
    <property type="match status" value="1"/>
</dbReference>
<dbReference type="EMBL" id="BDGX01000033">
    <property type="protein sequence ID" value="GAV52668.1"/>
    <property type="molecule type" value="Genomic_DNA"/>
</dbReference>
<dbReference type="OrthoDB" id="2802411at2759"/>
<feature type="transmembrane region" description="Helical" evidence="6">
    <location>
        <begin position="30"/>
        <end position="53"/>
    </location>
</feature>
<evidence type="ECO:0000313" key="7">
    <source>
        <dbReference type="EMBL" id="GAV52668.1"/>
    </source>
</evidence>
<evidence type="ECO:0000256" key="6">
    <source>
        <dbReference type="SAM" id="Phobius"/>
    </source>
</evidence>
<comment type="subcellular location">
    <subcellularLocation>
        <location evidence="1">Membrane</location>
    </subcellularLocation>
</comment>
<protein>
    <recommendedName>
        <fullName evidence="9">Plasma membrane proteolipid 3</fullName>
    </recommendedName>
</protein>
<reference evidence="7 8" key="1">
    <citation type="submission" date="2016-08" db="EMBL/GenBank/DDBJ databases">
        <title>Draft genome sequence of allopolyploid Zygosaccharomyces rouxii.</title>
        <authorList>
            <person name="Watanabe J."/>
            <person name="Uehara K."/>
            <person name="Mogi Y."/>
            <person name="Tsukioka Y."/>
        </authorList>
    </citation>
    <scope>NUCLEOTIDE SEQUENCE [LARGE SCALE GENOMIC DNA]</scope>
    <source>
        <strain evidence="7 8">NBRC 110957</strain>
    </source>
</reference>
<gene>
    <name evidence="7" type="ORF">ZYGR_0AG06590</name>
</gene>
<keyword evidence="5 6" id="KW-0472">Membrane</keyword>
<dbReference type="InterPro" id="IPR000612">
    <property type="entry name" value="PMP3"/>
</dbReference>
<proteinExistence type="inferred from homology"/>
<dbReference type="GO" id="GO:0016020">
    <property type="term" value="C:membrane"/>
    <property type="evidence" value="ECO:0007669"/>
    <property type="project" value="UniProtKB-SubCell"/>
</dbReference>
<name>A0A1Q3AAK1_ZYGRO</name>
<comment type="similarity">
    <text evidence="2">Belongs to the UPF0057 (PMP3) family.</text>
</comment>
<keyword evidence="3 6" id="KW-0812">Transmembrane</keyword>
<evidence type="ECO:0000256" key="3">
    <source>
        <dbReference type="ARBA" id="ARBA00022692"/>
    </source>
</evidence>
<organism evidence="7 8">
    <name type="scientific">Zygosaccharomyces rouxii</name>
    <dbReference type="NCBI Taxonomy" id="4956"/>
    <lineage>
        <taxon>Eukaryota</taxon>
        <taxon>Fungi</taxon>
        <taxon>Dikarya</taxon>
        <taxon>Ascomycota</taxon>
        <taxon>Saccharomycotina</taxon>
        <taxon>Saccharomycetes</taxon>
        <taxon>Saccharomycetales</taxon>
        <taxon>Saccharomycetaceae</taxon>
        <taxon>Zygosaccharomyces</taxon>
    </lineage>
</organism>
<evidence type="ECO:0000256" key="2">
    <source>
        <dbReference type="ARBA" id="ARBA00009530"/>
    </source>
</evidence>
<dbReference type="PANTHER" id="PTHR21659:SF42">
    <property type="entry name" value="UPF0057 MEMBRANE PROTEIN ZK632.10-RELATED"/>
    <property type="match status" value="1"/>
</dbReference>
<evidence type="ECO:0000313" key="8">
    <source>
        <dbReference type="Proteomes" id="UP000187013"/>
    </source>
</evidence>
<accession>A0A1Q3AAK1</accession>
<dbReference type="PROSITE" id="PS51257">
    <property type="entry name" value="PROKAR_LIPOPROTEIN"/>
    <property type="match status" value="1"/>
</dbReference>
<dbReference type="AlphaFoldDB" id="A0A1Q3AAK1"/>
<dbReference type="Proteomes" id="UP000187013">
    <property type="component" value="Unassembled WGS sequence"/>
</dbReference>
<evidence type="ECO:0008006" key="9">
    <source>
        <dbReference type="Google" id="ProtNLM"/>
    </source>
</evidence>
<comment type="caution">
    <text evidence="7">The sequence shown here is derived from an EMBL/GenBank/DDBJ whole genome shotgun (WGS) entry which is preliminary data.</text>
</comment>
<evidence type="ECO:0000256" key="4">
    <source>
        <dbReference type="ARBA" id="ARBA00022989"/>
    </source>
</evidence>
<evidence type="ECO:0000256" key="5">
    <source>
        <dbReference type="ARBA" id="ARBA00023136"/>
    </source>
</evidence>
<sequence>MDAAKIINIIIAIFLPPVSAFLSCGFGTEFIIDLILTICAFFPGMLYALYLVFKNQ</sequence>
<keyword evidence="4 6" id="KW-1133">Transmembrane helix</keyword>
<dbReference type="Pfam" id="PF01679">
    <property type="entry name" value="Pmp3"/>
    <property type="match status" value="1"/>
</dbReference>
<evidence type="ECO:0000256" key="1">
    <source>
        <dbReference type="ARBA" id="ARBA00004370"/>
    </source>
</evidence>